<comment type="similarity">
    <text evidence="1">Belongs to the CapA family.</text>
</comment>
<evidence type="ECO:0000313" key="4">
    <source>
        <dbReference type="EMBL" id="MDQ9091190.1"/>
    </source>
</evidence>
<dbReference type="InterPro" id="IPR019079">
    <property type="entry name" value="Capsule_synth_CapA"/>
</dbReference>
<feature type="domain" description="Capsule synthesis protein CapA" evidence="3">
    <location>
        <begin position="131"/>
        <end position="395"/>
    </location>
</feature>
<dbReference type="PROSITE" id="PS51257">
    <property type="entry name" value="PROKAR_LIPOPROTEIN"/>
    <property type="match status" value="1"/>
</dbReference>
<sequence>MKVKIRVLFSALLVLIIVGCKVEEPYDSGDTQAQNNEALQRDDYLKQTFNGKITIVDEQGNGVAALTVNFAGKTYQTDVNGDINYSAIIMGNHRLIIADDNYFPIAATISVINNNTAQQLTLVPKSSNAVSLLFAGDTMFARRFLDPSLATMTADIPDVEGALIRPATAAENAQALTQFVAPFFKAADFASVNLETPITSTPESVHPTKEFSFFSLPETLEGIKAIGIDYVALGNNHVYDFLEDGLDDTLIEVTSAGIAHSGAGKTIASAYQPEYMDVGTLKLGLFSATSITGKEHQISYVSDATKGGAADLTETALVANYLSEAANNSDYVIAQMHGGDEYTYEPSGYIEGRFNALSKQETNLLVAHHPHIAQGFAVFNDVPAILGLGNFVFDQDRLETLLGVAVLVDINKDATPMTSRAFAYPIYVEGYQPKFINGFLSDYLSRRLAEFSDNNITLIPRNGYADVLFSKDQATVTEHSTTLTLSAGQSIIDLRDFAPSTKAFLSKIEIIDGTASDITLGRDLMIFGDFEDWDNDDEQLEVVRWDHSGDSVTPCISKARSGQQGLCSSRSQFDNTPSLLPFRQTIRAMELPNDAGSLDVFKDFSLFGYSHADNAGKLDVKLVFTTAEDGLEFSTQLIDIQPAGSHDWHAFNYDFSLPSDELTLGPKQLPARGIKVTFRHFPPSSGEASLALDDLAMISWQQKIALTEAMWRTEKLHGFDFLRLNSVSTATLKLTYSTYN</sequence>
<dbReference type="InterPro" id="IPR029052">
    <property type="entry name" value="Metallo-depent_PP-like"/>
</dbReference>
<dbReference type="RefSeq" id="WP_249314842.1">
    <property type="nucleotide sequence ID" value="NZ_JAVIFY010000003.1"/>
</dbReference>
<dbReference type="Pfam" id="PF09587">
    <property type="entry name" value="PGA_cap"/>
    <property type="match status" value="1"/>
</dbReference>
<dbReference type="CDD" id="cd07381">
    <property type="entry name" value="MPP_CapA"/>
    <property type="match status" value="1"/>
</dbReference>
<dbReference type="EMBL" id="JAVIFY010000003">
    <property type="protein sequence ID" value="MDQ9091190.1"/>
    <property type="molecule type" value="Genomic_DNA"/>
</dbReference>
<comment type="caution">
    <text evidence="4">The sequence shown here is derived from an EMBL/GenBank/DDBJ whole genome shotgun (WGS) entry which is preliminary data.</text>
</comment>
<dbReference type="Gene3D" id="3.60.21.10">
    <property type="match status" value="1"/>
</dbReference>
<proteinExistence type="inferred from homology"/>
<dbReference type="PANTHER" id="PTHR33393:SF13">
    <property type="entry name" value="PGA BIOSYNTHESIS PROTEIN CAPA"/>
    <property type="match status" value="1"/>
</dbReference>
<feature type="signal peptide" evidence="2">
    <location>
        <begin position="1"/>
        <end position="22"/>
    </location>
</feature>
<dbReference type="SMART" id="SM00854">
    <property type="entry name" value="PGA_cap"/>
    <property type="match status" value="1"/>
</dbReference>
<keyword evidence="5" id="KW-1185">Reference proteome</keyword>
<organism evidence="4 5">
    <name type="scientific">Pseudoalteromonas haloplanktis</name>
    <name type="common">Alteromonas haloplanktis</name>
    <dbReference type="NCBI Taxonomy" id="228"/>
    <lineage>
        <taxon>Bacteria</taxon>
        <taxon>Pseudomonadati</taxon>
        <taxon>Pseudomonadota</taxon>
        <taxon>Gammaproteobacteria</taxon>
        <taxon>Alteromonadales</taxon>
        <taxon>Pseudoalteromonadaceae</taxon>
        <taxon>Pseudoalteromonas</taxon>
    </lineage>
</organism>
<evidence type="ECO:0000256" key="2">
    <source>
        <dbReference type="SAM" id="SignalP"/>
    </source>
</evidence>
<evidence type="ECO:0000259" key="3">
    <source>
        <dbReference type="SMART" id="SM00854"/>
    </source>
</evidence>
<dbReference type="SUPFAM" id="SSF56300">
    <property type="entry name" value="Metallo-dependent phosphatases"/>
    <property type="match status" value="1"/>
</dbReference>
<reference evidence="4 5" key="1">
    <citation type="submission" date="2023-08" db="EMBL/GenBank/DDBJ databases">
        <title>Pseudoalteromonas haloplanktis LL1 genome.</title>
        <authorList>
            <person name="Wu S."/>
        </authorList>
    </citation>
    <scope>NUCLEOTIDE SEQUENCE [LARGE SCALE GENOMIC DNA]</scope>
    <source>
        <strain evidence="4 5">LL1</strain>
    </source>
</reference>
<protein>
    <submittedName>
        <fullName evidence="4">CapA family protein</fullName>
    </submittedName>
</protein>
<evidence type="ECO:0000313" key="5">
    <source>
        <dbReference type="Proteomes" id="UP001226574"/>
    </source>
</evidence>
<feature type="chain" id="PRO_5046745572" evidence="2">
    <location>
        <begin position="23"/>
        <end position="740"/>
    </location>
</feature>
<accession>A0ABU1BA20</accession>
<keyword evidence="2" id="KW-0732">Signal</keyword>
<dbReference type="InterPro" id="IPR052169">
    <property type="entry name" value="CW_Biosynth-Accessory"/>
</dbReference>
<evidence type="ECO:0000256" key="1">
    <source>
        <dbReference type="ARBA" id="ARBA00005662"/>
    </source>
</evidence>
<dbReference type="PANTHER" id="PTHR33393">
    <property type="entry name" value="POLYGLUTAMINE SYNTHESIS ACCESSORY PROTEIN RV0574C-RELATED"/>
    <property type="match status" value="1"/>
</dbReference>
<dbReference type="Proteomes" id="UP001226574">
    <property type="component" value="Unassembled WGS sequence"/>
</dbReference>
<gene>
    <name evidence="4" type="ORF">RC083_06240</name>
</gene>
<name>A0ABU1BA20_PSEHA</name>